<proteinExistence type="predicted"/>
<dbReference type="AlphaFoldDB" id="A0A9D2DSD2"/>
<evidence type="ECO:0000313" key="2">
    <source>
        <dbReference type="Proteomes" id="UP000824041"/>
    </source>
</evidence>
<dbReference type="EMBL" id="DXBU01000061">
    <property type="protein sequence ID" value="HIZ22069.1"/>
    <property type="molecule type" value="Genomic_DNA"/>
</dbReference>
<reference evidence="1" key="1">
    <citation type="journal article" date="2021" name="PeerJ">
        <title>Extensive microbial diversity within the chicken gut microbiome revealed by metagenomics and culture.</title>
        <authorList>
            <person name="Gilroy R."/>
            <person name="Ravi A."/>
            <person name="Getino M."/>
            <person name="Pursley I."/>
            <person name="Horton D.L."/>
            <person name="Alikhan N.F."/>
            <person name="Baker D."/>
            <person name="Gharbi K."/>
            <person name="Hall N."/>
            <person name="Watson M."/>
            <person name="Adriaenssens E.M."/>
            <person name="Foster-Nyarko E."/>
            <person name="Jarju S."/>
            <person name="Secka A."/>
            <person name="Antonio M."/>
            <person name="Oren A."/>
            <person name="Chaudhuri R.R."/>
            <person name="La Ragione R."/>
            <person name="Hildebrand F."/>
            <person name="Pallen M.J."/>
        </authorList>
    </citation>
    <scope>NUCLEOTIDE SEQUENCE</scope>
    <source>
        <strain evidence="1">14324</strain>
    </source>
</reference>
<protein>
    <submittedName>
        <fullName evidence="1">Uncharacterized protein</fullName>
    </submittedName>
</protein>
<comment type="caution">
    <text evidence="1">The sequence shown here is derived from an EMBL/GenBank/DDBJ whole genome shotgun (WGS) entry which is preliminary data.</text>
</comment>
<reference evidence="1" key="2">
    <citation type="submission" date="2021-04" db="EMBL/GenBank/DDBJ databases">
        <authorList>
            <person name="Gilroy R."/>
        </authorList>
    </citation>
    <scope>NUCLEOTIDE SEQUENCE</scope>
    <source>
        <strain evidence="1">14324</strain>
    </source>
</reference>
<dbReference type="Proteomes" id="UP000824041">
    <property type="component" value="Unassembled WGS sequence"/>
</dbReference>
<evidence type="ECO:0000313" key="1">
    <source>
        <dbReference type="EMBL" id="HIZ22069.1"/>
    </source>
</evidence>
<name>A0A9D2DSD2_9FIRM</name>
<gene>
    <name evidence="1" type="ORF">IAA21_04620</name>
</gene>
<accession>A0A9D2DSD2</accession>
<sequence length="203" mass="22026">MGKGNKEKCLRHMEGYRGAGTRVCVLLLAAVLAASALSGCGGDAPAEQAENTIEAAVGDTVPLEGGGMSFEIKGVSEEEEVKPSDPSGYFYYYEDIEGWHYYVVSGVIHNPEQEILSPEDFDVQAVRGNSLYETKAAMENSSASTFMGKGEETVAESPGLFLIVMVEDGKEPPKEVTLYYNEGLGEKKDTEQWDHGIRISVNK</sequence>
<organism evidence="1 2">
    <name type="scientific">Candidatus Blautia faecigallinarum</name>
    <dbReference type="NCBI Taxonomy" id="2838488"/>
    <lineage>
        <taxon>Bacteria</taxon>
        <taxon>Bacillati</taxon>
        <taxon>Bacillota</taxon>
        <taxon>Clostridia</taxon>
        <taxon>Lachnospirales</taxon>
        <taxon>Lachnospiraceae</taxon>
        <taxon>Blautia</taxon>
    </lineage>
</organism>